<dbReference type="InterPro" id="IPR006162">
    <property type="entry name" value="Ppantetheine_attach_site"/>
</dbReference>
<dbReference type="InterPro" id="IPR042099">
    <property type="entry name" value="ANL_N_sf"/>
</dbReference>
<evidence type="ECO:0000256" key="2">
    <source>
        <dbReference type="ARBA" id="ARBA00022450"/>
    </source>
</evidence>
<dbReference type="Gene3D" id="3.30.300.30">
    <property type="match status" value="2"/>
</dbReference>
<comment type="caution">
    <text evidence="6">The sequence shown here is derived from an EMBL/GenBank/DDBJ whole genome shotgun (WGS) entry which is preliminary data.</text>
</comment>
<accession>A0ABX0IQ38</accession>
<dbReference type="PROSITE" id="PS50075">
    <property type="entry name" value="CARRIER"/>
    <property type="match status" value="2"/>
</dbReference>
<dbReference type="Gene3D" id="2.30.38.10">
    <property type="entry name" value="Luciferase, Domain 3"/>
    <property type="match status" value="1"/>
</dbReference>
<protein>
    <submittedName>
        <fullName evidence="6">Amino acid adenylation domain-containing protein</fullName>
    </submittedName>
</protein>
<dbReference type="Pfam" id="PF00501">
    <property type="entry name" value="AMP-binding"/>
    <property type="match status" value="2"/>
</dbReference>
<dbReference type="CDD" id="cd19531">
    <property type="entry name" value="LCL_NRPS-like"/>
    <property type="match status" value="1"/>
</dbReference>
<proteinExistence type="predicted"/>
<dbReference type="PROSITE" id="PS00012">
    <property type="entry name" value="PHOSPHOPANTETHEINE"/>
    <property type="match status" value="2"/>
</dbReference>
<keyword evidence="4" id="KW-0472">Membrane</keyword>
<dbReference type="InterPro" id="IPR045851">
    <property type="entry name" value="AMP-bd_C_sf"/>
</dbReference>
<evidence type="ECO:0000259" key="5">
    <source>
        <dbReference type="PROSITE" id="PS50075"/>
    </source>
</evidence>
<name>A0ABX0IQ38_9FLAO</name>
<dbReference type="InterPro" id="IPR020845">
    <property type="entry name" value="AMP-binding_CS"/>
</dbReference>
<dbReference type="SUPFAM" id="SSF56801">
    <property type="entry name" value="Acetyl-CoA synthetase-like"/>
    <property type="match status" value="2"/>
</dbReference>
<dbReference type="Pfam" id="PF13193">
    <property type="entry name" value="AMP-binding_C"/>
    <property type="match status" value="1"/>
</dbReference>
<dbReference type="InterPro" id="IPR023213">
    <property type="entry name" value="CAT-like_dom_sf"/>
</dbReference>
<dbReference type="Pfam" id="PF00550">
    <property type="entry name" value="PP-binding"/>
    <property type="match status" value="2"/>
</dbReference>
<dbReference type="SUPFAM" id="SSF47336">
    <property type="entry name" value="ACP-like"/>
    <property type="match status" value="2"/>
</dbReference>
<organism evidence="6 7">
    <name type="scientific">Flavobacterium jejuense</name>
    <dbReference type="NCBI Taxonomy" id="1544455"/>
    <lineage>
        <taxon>Bacteria</taxon>
        <taxon>Pseudomonadati</taxon>
        <taxon>Bacteroidota</taxon>
        <taxon>Flavobacteriia</taxon>
        <taxon>Flavobacteriales</taxon>
        <taxon>Flavobacteriaceae</taxon>
        <taxon>Flavobacterium</taxon>
    </lineage>
</organism>
<keyword evidence="4" id="KW-1133">Transmembrane helix</keyword>
<keyword evidence="3" id="KW-0597">Phosphoprotein</keyword>
<keyword evidence="4" id="KW-0812">Transmembrane</keyword>
<evidence type="ECO:0000256" key="1">
    <source>
        <dbReference type="ARBA" id="ARBA00001957"/>
    </source>
</evidence>
<dbReference type="Gene3D" id="3.40.50.980">
    <property type="match status" value="2"/>
</dbReference>
<feature type="transmembrane region" description="Helical" evidence="4">
    <location>
        <begin position="72"/>
        <end position="93"/>
    </location>
</feature>
<reference evidence="6 7" key="2">
    <citation type="submission" date="2019-05" db="EMBL/GenBank/DDBJ databases">
        <authorList>
            <person name="Lianzixin W."/>
        </authorList>
    </citation>
    <scope>NUCLEOTIDE SEQUENCE [LARGE SCALE GENOMIC DNA]</scope>
    <source>
        <strain evidence="6 7">EC11</strain>
    </source>
</reference>
<dbReference type="InterPro" id="IPR010071">
    <property type="entry name" value="AA_adenyl_dom"/>
</dbReference>
<sequence length="2154" mass="247004">MTDKIKLLTELLEIRKESDKLGITFIEGGNHEEFLSYKGLYEEALKCLFYLQNRGIKPKDELIFQIDNNKSFIIIFWACILGGIYPVPLTVGMNDDHKKKLFNIWPILNNPYLVISSNNLKRLNIDTNENGFENFISRIIDQDEINSSTEKGEIFAANEDDIAFIQFSSGSTGSPKGVMLTHKNLLTNIRAIGAAANYSIEDSMLSWMPLTHDMGLIGFHLNPLLYGMTHYLIPTNVFVRRPSLWLEKASEYKVTILSSPNFGYKYIMKHFSHVENKAIDLSSIRLIYNGAEPISVSLSRLFLDTFSKYGLKSIAMCPVYGLAEASLAVAISNLEDEVIDYDFCRDHLNIGDKVLITNRDENTLSFVNVGFPINDCLLRITDDEDIVVEDEIIGHIQIKGNNVTSGYYNNDEATQKAITADKWLRTGDLGFIKDEALYVTGRLKDIIFVNGQNFYPHDIERVAENVEGIELNKIVAVGSYNNERQKEEIIAFVFHRGGLKEFIPIIKSLKAKVNSEMGILIDRVIPVKDIPRTTSGKLQRFKLLSDFKNGNFNDREFQLEKIYKEFDLGEFVAPENDKEEKLLSIWKKILNLDAISVTQDFFELGGNSLKAAEMAMILMKELDIDLPITKLYENQTIRKLSNILDDLETKNYINISKVTDCNFYPLTSSQKRLYYAWEMDKTSVAYNTPIALKIKGSVVIEKLENNLKELINRHDSLRIVFETKNNPGFRIENTVDFSINSIQYNETDLNQKLKSRVQAFDLTKGPLFRIELLHNATGESILFMDFHHIISDGLSIHNFINELIKLYNHEPVNFPLVGYGDFSIWENNILEVTPLDKQKDFWLNHLGEDFPILDMPLDYSRPPLFSHVGEKLEFEIDVDSSDELRKLANENQCTSHVLLFTLYNILLSKYTGQLDLVVGIPVSGRNHPDLIDTQGMFVNNLAVRNSFNKNDSFDKLLKNVNETIMKVLLNQDYPFSMLVDQIVSKRDSSRNPVFDTMFVYQNMGFPEATTKDFSLTRHFFDPGFSKFDISMEVFDYEKSFKFSIEYSTQLFKKETILRIKKYFDTLIKAVLNAPKSNFSELSLLDSQEQKEYIETFNQTKESYPQDKKIQELFESQVVLTPNAIAIEYGELKLTYDQLNKKANQLAQFLLDEGMTSKDIIGVLLTRSSEFILTVLAVLKAGGSFLPLDTDLPEERINYILEHSKCNLVITDNFHFDIVSETKFNLNASKSMILNLDVVSYDSKSIDNVQNNNSSNELAYIIYTSGTTGNPKGVMISHSSLVNYVYWAANEYVKDEIESFPLFTSISFDLTITSIFTPLITGSKVIVYTSSQQEILIERVVLENKASVIKLTPSHLKIINQLDLQSLDKSIIKRFIVGGEELEQSLAHDIYKKLGENIEIFNEYGPTEATIGCMIYKFNPNDTSITVPIGVPIDNTKIYLLDEFFKPVPIGINGDLYIAGDGLAKGYLHNEELTDEKFIDNPFVTSTKMYKSGDVAKRLPNNLIEYVNRSDQQVKINGYRIELLEIENSILKLPNVNQAAVVCRVNEKGSKKLEAYYVCEIGLTIESLAIRDFLTGCLPHYMIPTSFTALEKIPLTKNGKVNYKELKPTESIKDKEIVLPKSHIEEIALEVWSDIFNEEYLSVDDNFFELGGDSIKAVQISSRMLEKGISLKAKDILRYHTIESSSAYATFSSSEKKYQQGLVSGEKDLTPIESWFINQRFVNPDYYNQTIALRLNQTISIDLIEEVFNKLIEHHDGLRLNFDREKNVLIFNQNHLEKPFLTNEYVIECIDELEEVGQKIKGSFDLKKDLLIKTAIVRQHEQNDIVLITAHHLVMDGVSWRILLEDFYNIYWALVNNEKFILPQKTISLLEWQKELKAYENVNEIIKTETDYWNEIQSLDFKLPNDLQTDDWRVENVIKLSKSFSKEQTSFLLKEAHGTYKTNVVSLLNTALALTLKEWTGLNEFVVELENHGRHIDYVDASRTIGWFTAIYPVKLKLINDNLSDQIKAIKEQIIKIPNSGLGYGICKYSEQSMQSSVIQLSEIRFNYLGQFNNELNNELFSFCDASHGKETDANNLMTTKLEINLMVIDEKLNMEINYNKTFHREETINWFMKVFFENLITILSHIKNQDTIYFTPSDFESVELDQEELDSLFS</sequence>
<evidence type="ECO:0000256" key="4">
    <source>
        <dbReference type="SAM" id="Phobius"/>
    </source>
</evidence>
<keyword evidence="2" id="KW-0596">Phosphopantetheine</keyword>
<feature type="domain" description="Carrier" evidence="5">
    <location>
        <begin position="573"/>
        <end position="648"/>
    </location>
</feature>
<reference evidence="7" key="1">
    <citation type="submission" date="2019-05" db="EMBL/GenBank/DDBJ databases">
        <title>Flavobacterium profundi sp. nov., isolated from a deep-sea seamount.</title>
        <authorList>
            <person name="Zhang D.-C."/>
        </authorList>
    </citation>
    <scope>NUCLEOTIDE SEQUENCE [LARGE SCALE GENOMIC DNA]</scope>
    <source>
        <strain evidence="7">EC11</strain>
    </source>
</reference>
<dbReference type="NCBIfam" id="TIGR01720">
    <property type="entry name" value="NRPS-para261"/>
    <property type="match status" value="1"/>
</dbReference>
<dbReference type="EMBL" id="VEVQ02000005">
    <property type="protein sequence ID" value="NHN25925.1"/>
    <property type="molecule type" value="Genomic_DNA"/>
</dbReference>
<feature type="domain" description="Carrier" evidence="5">
    <location>
        <begin position="1618"/>
        <end position="1692"/>
    </location>
</feature>
<dbReference type="PANTHER" id="PTHR45398:SF1">
    <property type="entry name" value="ENZYME, PUTATIVE (JCVI)-RELATED"/>
    <property type="match status" value="1"/>
</dbReference>
<evidence type="ECO:0000256" key="3">
    <source>
        <dbReference type="ARBA" id="ARBA00022553"/>
    </source>
</evidence>
<dbReference type="Gene3D" id="1.10.1200.10">
    <property type="entry name" value="ACP-like"/>
    <property type="match status" value="2"/>
</dbReference>
<comment type="cofactor">
    <cofactor evidence="1">
        <name>pantetheine 4'-phosphate</name>
        <dbReference type="ChEBI" id="CHEBI:47942"/>
    </cofactor>
</comment>
<dbReference type="SMART" id="SM00823">
    <property type="entry name" value="PKS_PP"/>
    <property type="match status" value="1"/>
</dbReference>
<dbReference type="InterPro" id="IPR036736">
    <property type="entry name" value="ACP-like_sf"/>
</dbReference>
<dbReference type="InterPro" id="IPR000873">
    <property type="entry name" value="AMP-dep_synth/lig_dom"/>
</dbReference>
<dbReference type="InterPro" id="IPR010060">
    <property type="entry name" value="NRPS_synth"/>
</dbReference>
<dbReference type="Gene3D" id="3.30.559.30">
    <property type="entry name" value="Nonribosomal peptide synthetase, condensation domain"/>
    <property type="match status" value="2"/>
</dbReference>
<dbReference type="Pfam" id="PF00668">
    <property type="entry name" value="Condensation"/>
    <property type="match status" value="2"/>
</dbReference>
<dbReference type="Gene3D" id="3.30.559.10">
    <property type="entry name" value="Chloramphenicol acetyltransferase-like domain"/>
    <property type="match status" value="2"/>
</dbReference>
<evidence type="ECO:0000313" key="6">
    <source>
        <dbReference type="EMBL" id="NHN25925.1"/>
    </source>
</evidence>
<dbReference type="InterPro" id="IPR020806">
    <property type="entry name" value="PKS_PP-bd"/>
</dbReference>
<dbReference type="InterPro" id="IPR001242">
    <property type="entry name" value="Condensation_dom"/>
</dbReference>
<dbReference type="SUPFAM" id="SSF52777">
    <property type="entry name" value="CoA-dependent acyltransferases"/>
    <property type="match status" value="4"/>
</dbReference>
<dbReference type="Proteomes" id="UP000817854">
    <property type="component" value="Unassembled WGS sequence"/>
</dbReference>
<dbReference type="NCBIfam" id="TIGR01733">
    <property type="entry name" value="AA-adenyl-dom"/>
    <property type="match status" value="1"/>
</dbReference>
<reference evidence="6 7" key="3">
    <citation type="submission" date="2020-02" db="EMBL/GenBank/DDBJ databases">
        <title>Flavobacterium profundi sp. nov., isolated from a deep-sea seamount.</title>
        <authorList>
            <person name="Zhang D.-C."/>
        </authorList>
    </citation>
    <scope>NUCLEOTIDE SEQUENCE [LARGE SCALE GENOMIC DNA]</scope>
    <source>
        <strain evidence="6 7">EC11</strain>
    </source>
</reference>
<evidence type="ECO:0000313" key="7">
    <source>
        <dbReference type="Proteomes" id="UP000817854"/>
    </source>
</evidence>
<dbReference type="RefSeq" id="WP_140962262.1">
    <property type="nucleotide sequence ID" value="NZ_VEVQ02000005.1"/>
</dbReference>
<keyword evidence="7" id="KW-1185">Reference proteome</keyword>
<gene>
    <name evidence="6" type="ORF">FIA58_009585</name>
</gene>
<dbReference type="PROSITE" id="PS00455">
    <property type="entry name" value="AMP_BINDING"/>
    <property type="match status" value="2"/>
</dbReference>
<dbReference type="Gene3D" id="3.40.50.12780">
    <property type="entry name" value="N-terminal domain of ligase-like"/>
    <property type="match status" value="1"/>
</dbReference>
<dbReference type="InterPro" id="IPR009081">
    <property type="entry name" value="PP-bd_ACP"/>
</dbReference>
<dbReference type="InterPro" id="IPR025110">
    <property type="entry name" value="AMP-bd_C"/>
</dbReference>
<dbReference type="PANTHER" id="PTHR45398">
    <property type="match status" value="1"/>
</dbReference>